<keyword evidence="3" id="KW-1185">Reference proteome</keyword>
<proteinExistence type="predicted"/>
<protein>
    <submittedName>
        <fullName evidence="2">Uncharacterized protein</fullName>
    </submittedName>
</protein>
<dbReference type="AlphaFoldDB" id="A0A5B7EKD0"/>
<reference evidence="2 3" key="1">
    <citation type="submission" date="2019-05" db="EMBL/GenBank/DDBJ databases">
        <title>Another draft genome of Portunus trituberculatus and its Hox gene families provides insights of decapod evolution.</title>
        <authorList>
            <person name="Jeong J.-H."/>
            <person name="Song I."/>
            <person name="Kim S."/>
            <person name="Choi T."/>
            <person name="Kim D."/>
            <person name="Ryu S."/>
            <person name="Kim W."/>
        </authorList>
    </citation>
    <scope>NUCLEOTIDE SEQUENCE [LARGE SCALE GENOMIC DNA]</scope>
    <source>
        <tissue evidence="2">Muscle</tissue>
    </source>
</reference>
<evidence type="ECO:0000313" key="2">
    <source>
        <dbReference type="EMBL" id="MPC33788.1"/>
    </source>
</evidence>
<accession>A0A5B7EKD0</accession>
<name>A0A5B7EKD0_PORTR</name>
<sequence>MGAANSIDAAARKLMALRPRRMEQKGNSDDSLLLRTMDSIRHT</sequence>
<organism evidence="2 3">
    <name type="scientific">Portunus trituberculatus</name>
    <name type="common">Swimming crab</name>
    <name type="synonym">Neptunus trituberculatus</name>
    <dbReference type="NCBI Taxonomy" id="210409"/>
    <lineage>
        <taxon>Eukaryota</taxon>
        <taxon>Metazoa</taxon>
        <taxon>Ecdysozoa</taxon>
        <taxon>Arthropoda</taxon>
        <taxon>Crustacea</taxon>
        <taxon>Multicrustacea</taxon>
        <taxon>Malacostraca</taxon>
        <taxon>Eumalacostraca</taxon>
        <taxon>Eucarida</taxon>
        <taxon>Decapoda</taxon>
        <taxon>Pleocyemata</taxon>
        <taxon>Brachyura</taxon>
        <taxon>Eubrachyura</taxon>
        <taxon>Portunoidea</taxon>
        <taxon>Portunidae</taxon>
        <taxon>Portuninae</taxon>
        <taxon>Portunus</taxon>
    </lineage>
</organism>
<gene>
    <name evidence="2" type="ORF">E2C01_027151</name>
</gene>
<evidence type="ECO:0000313" key="3">
    <source>
        <dbReference type="Proteomes" id="UP000324222"/>
    </source>
</evidence>
<dbReference type="EMBL" id="VSRR010002904">
    <property type="protein sequence ID" value="MPC33788.1"/>
    <property type="molecule type" value="Genomic_DNA"/>
</dbReference>
<dbReference type="Proteomes" id="UP000324222">
    <property type="component" value="Unassembled WGS sequence"/>
</dbReference>
<feature type="region of interest" description="Disordered" evidence="1">
    <location>
        <begin position="21"/>
        <end position="43"/>
    </location>
</feature>
<comment type="caution">
    <text evidence="2">The sequence shown here is derived from an EMBL/GenBank/DDBJ whole genome shotgun (WGS) entry which is preliminary data.</text>
</comment>
<evidence type="ECO:0000256" key="1">
    <source>
        <dbReference type="SAM" id="MobiDB-lite"/>
    </source>
</evidence>